<accession>A0A0D8XUI9</accession>
<dbReference type="EMBL" id="KN716273">
    <property type="protein sequence ID" value="KJH48268.1"/>
    <property type="molecule type" value="Genomic_DNA"/>
</dbReference>
<evidence type="ECO:0000256" key="5">
    <source>
        <dbReference type="ARBA" id="ARBA00048434"/>
    </source>
</evidence>
<gene>
    <name evidence="8" type="ORF">DICVIV_05630</name>
</gene>
<sequence length="437" mass="51021">MHNARFPCKILVRYFSKKISVTPSDQTAVDLKSFLPSDSFMQKYIRRPSHREKLTSLVSELKVFSDIFGENSLPYFDDSMWSTYFSIWSMEERCDFLNYLRLRQKGVQSANDIANGEKASRYTISVVSQQKRDNDEIVYAPGFNNFIELRGQDFRNRIYGSRILSLERCDELLPTLIVDCRFLTEYSVVIQSKFVRQIEALHDSNWTSRIPFKITIANFRPDNQLAEIVKRHLFFHYGPPSVTTSFTPHPFAPTLTSRDTMYISWRATKFLPEKPPANIRAAVLCASNDFQPWSSSISAAEKEGITTYRLPVERYIKFDVKKRVFSLREMSSILRSYFHGEDIGEAIRKAAEFLPTVTSSDNEEEDLLKALLSLSFIFHYDMYRDVIQLIDSKNAQKLRSVSENRQSPPLIKKNRTHRYTREQRREMRKQMEATSNS</sequence>
<dbReference type="PROSITE" id="PS51675">
    <property type="entry name" value="SAM_MT_TRM10"/>
    <property type="match status" value="1"/>
</dbReference>
<comment type="catalytic activity">
    <reaction evidence="5">
        <text>guanosine(9) in tRNA + S-adenosyl-L-methionine = N(1)-methylguanosine(9) in tRNA + S-adenosyl-L-homocysteine + H(+)</text>
        <dbReference type="Rhea" id="RHEA:43156"/>
        <dbReference type="Rhea" id="RHEA-COMP:10367"/>
        <dbReference type="Rhea" id="RHEA-COMP:10368"/>
        <dbReference type="ChEBI" id="CHEBI:15378"/>
        <dbReference type="ChEBI" id="CHEBI:57856"/>
        <dbReference type="ChEBI" id="CHEBI:59789"/>
        <dbReference type="ChEBI" id="CHEBI:73542"/>
        <dbReference type="ChEBI" id="CHEBI:74269"/>
        <dbReference type="EC" id="2.1.1.221"/>
    </reaction>
</comment>
<dbReference type="PANTHER" id="PTHR13563">
    <property type="entry name" value="TRNA (GUANINE-9-) METHYLTRANSFERASE"/>
    <property type="match status" value="1"/>
</dbReference>
<keyword evidence="4" id="KW-0949">S-adenosyl-L-methionine</keyword>
<keyword evidence="3" id="KW-0808">Transferase</keyword>
<dbReference type="EC" id="2.1.1.221" evidence="1"/>
<dbReference type="PANTHER" id="PTHR13563:SF13">
    <property type="entry name" value="TRNA METHYLTRANSFERASE 10 HOMOLOG A"/>
    <property type="match status" value="1"/>
</dbReference>
<organism evidence="8 9">
    <name type="scientific">Dictyocaulus viviparus</name>
    <name type="common">Bovine lungworm</name>
    <dbReference type="NCBI Taxonomy" id="29172"/>
    <lineage>
        <taxon>Eukaryota</taxon>
        <taxon>Metazoa</taxon>
        <taxon>Ecdysozoa</taxon>
        <taxon>Nematoda</taxon>
        <taxon>Chromadorea</taxon>
        <taxon>Rhabditida</taxon>
        <taxon>Rhabditina</taxon>
        <taxon>Rhabditomorpha</taxon>
        <taxon>Strongyloidea</taxon>
        <taxon>Metastrongylidae</taxon>
        <taxon>Dictyocaulus</taxon>
    </lineage>
</organism>
<dbReference type="Proteomes" id="UP000053766">
    <property type="component" value="Unassembled WGS sequence"/>
</dbReference>
<feature type="region of interest" description="Disordered" evidence="6">
    <location>
        <begin position="400"/>
        <end position="437"/>
    </location>
</feature>
<dbReference type="STRING" id="29172.A0A0D8XUI9"/>
<dbReference type="OrthoDB" id="5860744at2759"/>
<dbReference type="InterPro" id="IPR007356">
    <property type="entry name" value="tRNA_m1G_MeTrfase_euk"/>
</dbReference>
<reference evidence="8 9" key="1">
    <citation type="submission" date="2013-11" db="EMBL/GenBank/DDBJ databases">
        <title>Draft genome of the bovine lungworm Dictyocaulus viviparus.</title>
        <authorList>
            <person name="Mitreva M."/>
        </authorList>
    </citation>
    <scope>NUCLEOTIDE SEQUENCE [LARGE SCALE GENOMIC DNA]</scope>
    <source>
        <strain evidence="8 9">HannoverDv2000</strain>
    </source>
</reference>
<dbReference type="GO" id="GO:0032259">
    <property type="term" value="P:methylation"/>
    <property type="evidence" value="ECO:0007669"/>
    <property type="project" value="UniProtKB-KW"/>
</dbReference>
<dbReference type="InterPro" id="IPR028564">
    <property type="entry name" value="MT_TRM10-typ"/>
</dbReference>
<evidence type="ECO:0000256" key="6">
    <source>
        <dbReference type="SAM" id="MobiDB-lite"/>
    </source>
</evidence>
<feature type="domain" description="SAM-dependent MTase TRM10-type" evidence="7">
    <location>
        <begin position="155"/>
        <end position="361"/>
    </location>
</feature>
<keyword evidence="9" id="KW-1185">Reference proteome</keyword>
<dbReference type="InterPro" id="IPR038459">
    <property type="entry name" value="MT_TRM10-typ_sf"/>
</dbReference>
<evidence type="ECO:0000313" key="9">
    <source>
        <dbReference type="Proteomes" id="UP000053766"/>
    </source>
</evidence>
<dbReference type="AlphaFoldDB" id="A0A0D8XUI9"/>
<dbReference type="GO" id="GO:0008168">
    <property type="term" value="F:methyltransferase activity"/>
    <property type="evidence" value="ECO:0007669"/>
    <property type="project" value="UniProtKB-KW"/>
</dbReference>
<proteinExistence type="predicted"/>
<protein>
    <recommendedName>
        <fullName evidence="1">tRNA (guanine(9)-N(1))-methyltransferase</fullName>
        <ecNumber evidence="1">2.1.1.221</ecNumber>
    </recommendedName>
</protein>
<keyword evidence="2" id="KW-0489">Methyltransferase</keyword>
<evidence type="ECO:0000256" key="3">
    <source>
        <dbReference type="ARBA" id="ARBA00022679"/>
    </source>
</evidence>
<evidence type="ECO:0000256" key="4">
    <source>
        <dbReference type="ARBA" id="ARBA00022691"/>
    </source>
</evidence>
<evidence type="ECO:0000256" key="2">
    <source>
        <dbReference type="ARBA" id="ARBA00022603"/>
    </source>
</evidence>
<feature type="compositionally biased region" description="Basic and acidic residues" evidence="6">
    <location>
        <begin position="419"/>
        <end position="431"/>
    </location>
</feature>
<reference evidence="9" key="2">
    <citation type="journal article" date="2016" name="Sci. Rep.">
        <title>Dictyocaulus viviparus genome, variome and transcriptome elucidate lungworm biology and support future intervention.</title>
        <authorList>
            <person name="McNulty S.N."/>
            <person name="Strube C."/>
            <person name="Rosa B.A."/>
            <person name="Martin J.C."/>
            <person name="Tyagi R."/>
            <person name="Choi Y.J."/>
            <person name="Wang Q."/>
            <person name="Hallsworth Pepin K."/>
            <person name="Zhang X."/>
            <person name="Ozersky P."/>
            <person name="Wilson R.K."/>
            <person name="Sternberg P.W."/>
            <person name="Gasser R.B."/>
            <person name="Mitreva M."/>
        </authorList>
    </citation>
    <scope>NUCLEOTIDE SEQUENCE [LARGE SCALE GENOMIC DNA]</scope>
    <source>
        <strain evidence="9">HannoverDv2000</strain>
    </source>
</reference>
<dbReference type="Gene3D" id="3.40.1280.30">
    <property type="match status" value="1"/>
</dbReference>
<evidence type="ECO:0000256" key="1">
    <source>
        <dbReference type="ARBA" id="ARBA00012797"/>
    </source>
</evidence>
<name>A0A0D8XUI9_DICVI</name>
<evidence type="ECO:0000259" key="7">
    <source>
        <dbReference type="PROSITE" id="PS51675"/>
    </source>
</evidence>
<evidence type="ECO:0000313" key="8">
    <source>
        <dbReference type="EMBL" id="KJH48268.1"/>
    </source>
</evidence>